<evidence type="ECO:0000313" key="2">
    <source>
        <dbReference type="Proteomes" id="UP001595457"/>
    </source>
</evidence>
<protein>
    <submittedName>
        <fullName evidence="1">YgfZ/GcvT domain-containing protein</fullName>
    </submittedName>
</protein>
<keyword evidence="2" id="KW-1185">Reference proteome</keyword>
<sequence>MADSAYFCTLTHEGVLAVRGPDAGKFLQGQLTCNIDYLKDGSASLGARCTPKGRMLSSFRILPDADGYLLAVAGELVEPQLTELKKYAAFSKSQLSDESGNWVRYGLVGGDDVLAGLGLDLPQAAGQVVRNDGRIAIRLESGRAELWTPHEQAETLKSHLSAQLTEAPLNSWLLAQIRAGIGQVFGATRDLFIPQMINLQAVGGVSFRKGCYSGQEIVARMQYLGKLKRHLYRLALDGSQIPQVGTELFSPVHGTSVGEVVLAAAAEGGIELLAVLQDDATQDGRIHLGSADGPSLSLLDLPYELNHDLEIQR</sequence>
<accession>A0ABV7AQ57</accession>
<dbReference type="RefSeq" id="WP_377812593.1">
    <property type="nucleotide sequence ID" value="NZ_JBHRSJ010000001.1"/>
</dbReference>
<dbReference type="Gene3D" id="3.30.70.1400">
    <property type="entry name" value="Aminomethyltransferase beta-barrel domains"/>
    <property type="match status" value="1"/>
</dbReference>
<name>A0ABV7AQ57_9GAMM</name>
<evidence type="ECO:0000313" key="1">
    <source>
        <dbReference type="EMBL" id="MFC2971020.1"/>
    </source>
</evidence>
<dbReference type="Gene3D" id="2.40.30.160">
    <property type="match status" value="1"/>
</dbReference>
<dbReference type="SUPFAM" id="SSF101790">
    <property type="entry name" value="Aminomethyltransferase beta-barrel domain"/>
    <property type="match status" value="1"/>
</dbReference>
<gene>
    <name evidence="1" type="ORF">ACFOJE_02160</name>
</gene>
<reference evidence="2" key="1">
    <citation type="journal article" date="2019" name="Int. J. Syst. Evol. Microbiol.">
        <title>The Global Catalogue of Microorganisms (GCM) 10K type strain sequencing project: providing services to taxonomists for standard genome sequencing and annotation.</title>
        <authorList>
            <consortium name="The Broad Institute Genomics Platform"/>
            <consortium name="The Broad Institute Genome Sequencing Center for Infectious Disease"/>
            <person name="Wu L."/>
            <person name="Ma J."/>
        </authorList>
    </citation>
    <scope>NUCLEOTIDE SEQUENCE [LARGE SCALE GENOMIC DNA]</scope>
    <source>
        <strain evidence="2">KCTC 62195</strain>
    </source>
</reference>
<dbReference type="PIRSF" id="PIRSF006487">
    <property type="entry name" value="GcvT"/>
    <property type="match status" value="1"/>
</dbReference>
<dbReference type="NCBIfam" id="TIGR03317">
    <property type="entry name" value="ygfZ_signature"/>
    <property type="match status" value="1"/>
</dbReference>
<dbReference type="PANTHER" id="PTHR22602:SF0">
    <property type="entry name" value="TRANSFERASE CAF17, MITOCHONDRIAL-RELATED"/>
    <property type="match status" value="1"/>
</dbReference>
<dbReference type="EMBL" id="JBHRSJ010000001">
    <property type="protein sequence ID" value="MFC2971020.1"/>
    <property type="molecule type" value="Genomic_DNA"/>
</dbReference>
<dbReference type="Proteomes" id="UP001595457">
    <property type="component" value="Unassembled WGS sequence"/>
</dbReference>
<organism evidence="1 2">
    <name type="scientific">Azotobacter bryophylli</name>
    <dbReference type="NCBI Taxonomy" id="1986537"/>
    <lineage>
        <taxon>Bacteria</taxon>
        <taxon>Pseudomonadati</taxon>
        <taxon>Pseudomonadota</taxon>
        <taxon>Gammaproteobacteria</taxon>
        <taxon>Pseudomonadales</taxon>
        <taxon>Pseudomonadaceae</taxon>
        <taxon>Azotobacter</taxon>
    </lineage>
</organism>
<dbReference type="InterPro" id="IPR045179">
    <property type="entry name" value="YgfZ/GcvT"/>
</dbReference>
<dbReference type="PANTHER" id="PTHR22602">
    <property type="entry name" value="TRANSFERASE CAF17, MITOCHONDRIAL-RELATED"/>
    <property type="match status" value="1"/>
</dbReference>
<dbReference type="Gene3D" id="3.30.70.1630">
    <property type="match status" value="1"/>
</dbReference>
<dbReference type="InterPro" id="IPR017703">
    <property type="entry name" value="YgfZ/GCV_T_CS"/>
</dbReference>
<proteinExistence type="predicted"/>
<comment type="caution">
    <text evidence="1">The sequence shown here is derived from an EMBL/GenBank/DDBJ whole genome shotgun (WGS) entry which is preliminary data.</text>
</comment>
<dbReference type="InterPro" id="IPR029043">
    <property type="entry name" value="GcvT/YgfZ_C"/>
</dbReference>
<dbReference type="SUPFAM" id="SSF103025">
    <property type="entry name" value="Folate-binding domain"/>
    <property type="match status" value="1"/>
</dbReference>